<dbReference type="SMART" id="SM00528">
    <property type="entry name" value="HNS"/>
    <property type="match status" value="1"/>
</dbReference>
<evidence type="ECO:0000256" key="6">
    <source>
        <dbReference type="SAM" id="MobiDB-lite"/>
    </source>
</evidence>
<evidence type="ECO:0000259" key="7">
    <source>
        <dbReference type="SMART" id="SM00528"/>
    </source>
</evidence>
<keyword evidence="4" id="KW-0238">DNA-binding</keyword>
<dbReference type="GO" id="GO:0032993">
    <property type="term" value="C:protein-DNA complex"/>
    <property type="evidence" value="ECO:0007669"/>
    <property type="project" value="TreeGrafter"/>
</dbReference>
<keyword evidence="5" id="KW-0175">Coiled coil</keyword>
<comment type="caution">
    <text evidence="8">The sequence shown here is derived from an EMBL/GenBank/DDBJ whole genome shotgun (WGS) entry which is preliminary data.</text>
</comment>
<keyword evidence="3" id="KW-0963">Cytoplasm</keyword>
<evidence type="ECO:0000256" key="3">
    <source>
        <dbReference type="ARBA" id="ARBA00022490"/>
    </source>
</evidence>
<dbReference type="GO" id="GO:0001217">
    <property type="term" value="F:DNA-binding transcription repressor activity"/>
    <property type="evidence" value="ECO:0007669"/>
    <property type="project" value="TreeGrafter"/>
</dbReference>
<comment type="similarity">
    <text evidence="2">Belongs to the histone-like protein H-NS family.</text>
</comment>
<protein>
    <submittedName>
        <fullName evidence="8">H-NS histone family protein</fullName>
    </submittedName>
</protein>
<evidence type="ECO:0000313" key="8">
    <source>
        <dbReference type="EMBL" id="THH36013.1"/>
    </source>
</evidence>
<evidence type="ECO:0000256" key="1">
    <source>
        <dbReference type="ARBA" id="ARBA00004453"/>
    </source>
</evidence>
<evidence type="ECO:0000256" key="4">
    <source>
        <dbReference type="ARBA" id="ARBA00023125"/>
    </source>
</evidence>
<dbReference type="Gene3D" id="4.10.430.10">
    <property type="entry name" value="Histone-like protein H-NS, C-terminal domain"/>
    <property type="match status" value="1"/>
</dbReference>
<dbReference type="RefSeq" id="WP_136463482.1">
    <property type="nucleotide sequence ID" value="NZ_SRKY01000003.1"/>
</dbReference>
<dbReference type="GO" id="GO:0009295">
    <property type="term" value="C:nucleoid"/>
    <property type="evidence" value="ECO:0007669"/>
    <property type="project" value="UniProtKB-SubCell"/>
</dbReference>
<dbReference type="PANTHER" id="PTHR38097">
    <property type="match status" value="1"/>
</dbReference>
<keyword evidence="9" id="KW-1185">Reference proteome</keyword>
<dbReference type="AlphaFoldDB" id="A0A4V3XK93"/>
<organism evidence="8 9">
    <name type="scientific">Aliishimia ponticola</name>
    <dbReference type="NCBI Taxonomy" id="2499833"/>
    <lineage>
        <taxon>Bacteria</taxon>
        <taxon>Pseudomonadati</taxon>
        <taxon>Pseudomonadota</taxon>
        <taxon>Alphaproteobacteria</taxon>
        <taxon>Rhodobacterales</taxon>
        <taxon>Paracoccaceae</taxon>
        <taxon>Aliishimia</taxon>
    </lineage>
</organism>
<gene>
    <name evidence="8" type="ORF">E4Z66_13180</name>
</gene>
<dbReference type="PANTHER" id="PTHR38097:SF2">
    <property type="entry name" value="DNA-BINDING PROTEIN STPA"/>
    <property type="match status" value="1"/>
</dbReference>
<evidence type="ECO:0000256" key="2">
    <source>
        <dbReference type="ARBA" id="ARBA00010610"/>
    </source>
</evidence>
<comment type="subcellular location">
    <subcellularLocation>
        <location evidence="1">Cytoplasm</location>
        <location evidence="1">Nucleoid</location>
    </subcellularLocation>
</comment>
<evidence type="ECO:0000313" key="9">
    <source>
        <dbReference type="Proteomes" id="UP000306602"/>
    </source>
</evidence>
<feature type="region of interest" description="Disordered" evidence="6">
    <location>
        <begin position="55"/>
        <end position="110"/>
    </location>
</feature>
<dbReference type="GO" id="GO:0000976">
    <property type="term" value="F:transcription cis-regulatory region binding"/>
    <property type="evidence" value="ECO:0007669"/>
    <property type="project" value="TreeGrafter"/>
</dbReference>
<dbReference type="Proteomes" id="UP000306602">
    <property type="component" value="Unassembled WGS sequence"/>
</dbReference>
<dbReference type="GO" id="GO:0003681">
    <property type="term" value="F:bent DNA binding"/>
    <property type="evidence" value="ECO:0007669"/>
    <property type="project" value="TreeGrafter"/>
</dbReference>
<sequence>MAVDLTTMNKKQLEKLLKDVQAELKIVAVRERREAKKAAEKAAAKFGFSLSELTGGASARGRKKGGVSPSGDPKYVNPSDPDQTWTGKGRQPRWFKDAVAAGTDPSTMEL</sequence>
<reference evidence="8 9" key="1">
    <citation type="submission" date="2019-04" db="EMBL/GenBank/DDBJ databases">
        <title>Shimia ponticola sp. nov., isolated from seawater.</title>
        <authorList>
            <person name="Kim Y.-O."/>
            <person name="Yoon J.-H."/>
        </authorList>
    </citation>
    <scope>NUCLEOTIDE SEQUENCE [LARGE SCALE GENOMIC DNA]</scope>
    <source>
        <strain evidence="8 9">MYP11</strain>
    </source>
</reference>
<dbReference type="SUPFAM" id="SSF81273">
    <property type="entry name" value="H-NS histone-like proteins"/>
    <property type="match status" value="1"/>
</dbReference>
<dbReference type="OrthoDB" id="5297879at2"/>
<dbReference type="GO" id="GO:0003680">
    <property type="term" value="F:minor groove of adenine-thymine-rich DNA binding"/>
    <property type="evidence" value="ECO:0007669"/>
    <property type="project" value="TreeGrafter"/>
</dbReference>
<dbReference type="EMBL" id="SRKY01000003">
    <property type="protein sequence ID" value="THH36013.1"/>
    <property type="molecule type" value="Genomic_DNA"/>
</dbReference>
<accession>A0A4V3XK93</accession>
<feature type="coiled-coil region" evidence="5">
    <location>
        <begin position="3"/>
        <end position="30"/>
    </location>
</feature>
<dbReference type="InterPro" id="IPR037150">
    <property type="entry name" value="H-NS_C_dom_sf"/>
</dbReference>
<dbReference type="GO" id="GO:0005829">
    <property type="term" value="C:cytosol"/>
    <property type="evidence" value="ECO:0007669"/>
    <property type="project" value="TreeGrafter"/>
</dbReference>
<dbReference type="Pfam" id="PF00816">
    <property type="entry name" value="Histone_HNS"/>
    <property type="match status" value="1"/>
</dbReference>
<evidence type="ECO:0000256" key="5">
    <source>
        <dbReference type="SAM" id="Coils"/>
    </source>
</evidence>
<proteinExistence type="inferred from homology"/>
<dbReference type="InterPro" id="IPR027444">
    <property type="entry name" value="H-NS_C_dom"/>
</dbReference>
<feature type="domain" description="DNA-binding protein H-NS-like C-terminal" evidence="7">
    <location>
        <begin position="65"/>
        <end position="110"/>
    </location>
</feature>
<name>A0A4V3XK93_9RHOB</name>